<evidence type="ECO:0000256" key="4">
    <source>
        <dbReference type="ARBA" id="ARBA00022840"/>
    </source>
</evidence>
<evidence type="ECO:0000313" key="9">
    <source>
        <dbReference type="Proteomes" id="UP000033054"/>
    </source>
</evidence>
<dbReference type="HOGENOM" id="CLU_017290_0_1_10"/>
<dbReference type="GO" id="GO:0006576">
    <property type="term" value="P:biogenic amine metabolic process"/>
    <property type="evidence" value="ECO:0007669"/>
    <property type="project" value="UniProtKB-ARBA"/>
</dbReference>
<keyword evidence="3" id="KW-0547">Nucleotide-binding</keyword>
<dbReference type="Proteomes" id="UP000033054">
    <property type="component" value="Chromosome"/>
</dbReference>
<dbReference type="AlphaFoldDB" id="A0A0E4A0J4"/>
<dbReference type="InterPro" id="IPR014746">
    <property type="entry name" value="Gln_synth/guanido_kin_cat_dom"/>
</dbReference>
<dbReference type="GO" id="GO:0042402">
    <property type="term" value="P:biogenic amine catabolic process"/>
    <property type="evidence" value="ECO:0007669"/>
    <property type="project" value="UniProtKB-ARBA"/>
</dbReference>
<dbReference type="RefSeq" id="WP_046578693.1">
    <property type="nucleotide sequence ID" value="NZ_CP010429.1"/>
</dbReference>
<dbReference type="InterPro" id="IPR036651">
    <property type="entry name" value="Gln_synt_N_sf"/>
</dbReference>
<evidence type="ECO:0000256" key="5">
    <source>
        <dbReference type="PROSITE-ProRule" id="PRU01331"/>
    </source>
</evidence>
<dbReference type="InterPro" id="IPR008146">
    <property type="entry name" value="Gln_synth_cat_dom"/>
</dbReference>
<dbReference type="Pfam" id="PF00120">
    <property type="entry name" value="Gln-synt_C"/>
    <property type="match status" value="1"/>
</dbReference>
<feature type="domain" description="GS catalytic" evidence="7">
    <location>
        <begin position="120"/>
        <end position="457"/>
    </location>
</feature>
<evidence type="ECO:0000256" key="1">
    <source>
        <dbReference type="ARBA" id="ARBA00009897"/>
    </source>
</evidence>
<gene>
    <name evidence="8" type="ORF">SD10_27970</name>
</gene>
<dbReference type="PANTHER" id="PTHR43785:SF12">
    <property type="entry name" value="TYPE-1 GLUTAMINE SYNTHETASE 2"/>
    <property type="match status" value="1"/>
</dbReference>
<dbReference type="GO" id="GO:0005524">
    <property type="term" value="F:ATP binding"/>
    <property type="evidence" value="ECO:0007669"/>
    <property type="project" value="UniProtKB-KW"/>
</dbReference>
<dbReference type="KEGG" id="srd:SD10_27970"/>
<evidence type="ECO:0000313" key="8">
    <source>
        <dbReference type="EMBL" id="AKD58165.1"/>
    </source>
</evidence>
<name>A0A0E4A0J4_9BACT</name>
<dbReference type="Gene3D" id="3.30.590.10">
    <property type="entry name" value="Glutamine synthetase/guanido kinase, catalytic domain"/>
    <property type="match status" value="1"/>
</dbReference>
<keyword evidence="4" id="KW-0067">ATP-binding</keyword>
<dbReference type="PROSITE" id="PS51987">
    <property type="entry name" value="GS_CATALYTIC"/>
    <property type="match status" value="1"/>
</dbReference>
<dbReference type="STRING" id="1379870.SD10_27970"/>
<evidence type="ECO:0000256" key="6">
    <source>
        <dbReference type="RuleBase" id="RU000384"/>
    </source>
</evidence>
<dbReference type="Gene3D" id="3.10.20.70">
    <property type="entry name" value="Glutamine synthetase, N-terminal domain"/>
    <property type="match status" value="1"/>
</dbReference>
<dbReference type="EMBL" id="CP010429">
    <property type="protein sequence ID" value="AKD58165.1"/>
    <property type="molecule type" value="Genomic_DNA"/>
</dbReference>
<accession>A0A0E4A0J4</accession>
<keyword evidence="2" id="KW-0436">Ligase</keyword>
<dbReference type="SUPFAM" id="SSF55931">
    <property type="entry name" value="Glutamine synthetase/guanido kinase"/>
    <property type="match status" value="1"/>
</dbReference>
<keyword evidence="9" id="KW-1185">Reference proteome</keyword>
<dbReference type="SMART" id="SM01230">
    <property type="entry name" value="Gln-synt_C"/>
    <property type="match status" value="1"/>
</dbReference>
<comment type="similarity">
    <text evidence="1 5 6">Belongs to the glutamine synthetase family.</text>
</comment>
<dbReference type="PANTHER" id="PTHR43785">
    <property type="entry name" value="GAMMA-GLUTAMYLPUTRESCINE SYNTHETASE"/>
    <property type="match status" value="1"/>
</dbReference>
<organism evidence="8 9">
    <name type="scientific">Spirosoma radiotolerans</name>
    <dbReference type="NCBI Taxonomy" id="1379870"/>
    <lineage>
        <taxon>Bacteria</taxon>
        <taxon>Pseudomonadati</taxon>
        <taxon>Bacteroidota</taxon>
        <taxon>Cytophagia</taxon>
        <taxon>Cytophagales</taxon>
        <taxon>Cytophagaceae</taxon>
        <taxon>Spirosoma</taxon>
    </lineage>
</organism>
<dbReference type="FunFam" id="3.30.590.10:FF:000005">
    <property type="entry name" value="Probable glutamine synthetase"/>
    <property type="match status" value="1"/>
</dbReference>
<evidence type="ECO:0000256" key="3">
    <source>
        <dbReference type="ARBA" id="ARBA00022741"/>
    </source>
</evidence>
<proteinExistence type="inferred from homology"/>
<dbReference type="GO" id="GO:0006542">
    <property type="term" value="P:glutamine biosynthetic process"/>
    <property type="evidence" value="ECO:0007669"/>
    <property type="project" value="InterPro"/>
</dbReference>
<dbReference type="OrthoDB" id="9807095at2"/>
<dbReference type="PATRIC" id="fig|1379870.5.peg.6026"/>
<evidence type="ECO:0000259" key="7">
    <source>
        <dbReference type="PROSITE" id="PS51987"/>
    </source>
</evidence>
<dbReference type="GO" id="GO:0004356">
    <property type="term" value="F:glutamine synthetase activity"/>
    <property type="evidence" value="ECO:0007669"/>
    <property type="project" value="InterPro"/>
</dbReference>
<protein>
    <submittedName>
        <fullName evidence="8">Glutamine synthetase</fullName>
    </submittedName>
</protein>
<sequence>MNQQDIIDFINQSDSPKIKYAFTDIDGVLRGKIIHRQKFLDGLTDGFGFCDVVWGWDSADTPYDNGKTTGWHSGYPDAPVRLDLATFRQIPWEDNIPFFVADFSPGPTGQPNQYALAACPRSLLRRIASQCQAMGFHAEYAQEFEWFNFRETPRSLQDKNFQQLEPLTPGMFGYSILRPSLESTFYHDLFDLLAQFDVSLEGLHTETGPGVYEAAIMHDEVVRAADKAALFKTAVKEIAYRHGIVATFMAKWNADLPGCSGHIHQSLWNPEQTKNLFYDPAAPNHMSEIMRQFIAGQLYCLPHITPMFAPTINSYKRLVEGAWAPTTVTWSIDNRTTALRILNHKEAYTRVEHRVSGADTNPYLAIAASLASGLYGIRHKLSLDIPASVGNGYADTSNGTLPRNLAEATQVMANSSVAVELFGSAFVDHFTRTRDWEWRQYIRQVSDWELKRYFEII</sequence>
<reference evidence="8 9" key="1">
    <citation type="journal article" date="2014" name="Curr. Microbiol.">
        <title>Spirosoma radiotolerans sp. nov., a gamma-radiation-resistant bacterium isolated from gamma ray-irradiated soil.</title>
        <authorList>
            <person name="Lee J.J."/>
            <person name="Srinivasan S."/>
            <person name="Lim S."/>
            <person name="Joe M."/>
            <person name="Im S."/>
            <person name="Bae S.I."/>
            <person name="Park K.R."/>
            <person name="Han J.H."/>
            <person name="Park S.H."/>
            <person name="Joo B.M."/>
            <person name="Park S.J."/>
            <person name="Kim M.K."/>
        </authorList>
    </citation>
    <scope>NUCLEOTIDE SEQUENCE [LARGE SCALE GENOMIC DNA]</scope>
    <source>
        <strain evidence="8 9">DG5A</strain>
    </source>
</reference>
<dbReference type="SUPFAM" id="SSF54368">
    <property type="entry name" value="Glutamine synthetase, N-terminal domain"/>
    <property type="match status" value="1"/>
</dbReference>
<evidence type="ECO:0000256" key="2">
    <source>
        <dbReference type="ARBA" id="ARBA00022598"/>
    </source>
</evidence>